<evidence type="ECO:0000313" key="13">
    <source>
        <dbReference type="EMBL" id="MDR6238740.1"/>
    </source>
</evidence>
<feature type="transmembrane region" description="Helical" evidence="12">
    <location>
        <begin position="270"/>
        <end position="295"/>
    </location>
</feature>
<feature type="transmembrane region" description="Helical" evidence="12">
    <location>
        <begin position="483"/>
        <end position="505"/>
    </location>
</feature>
<evidence type="ECO:0000256" key="4">
    <source>
        <dbReference type="ARBA" id="ARBA00022475"/>
    </source>
</evidence>
<keyword evidence="5 12" id="KW-0812">Transmembrane</keyword>
<feature type="transmembrane region" description="Helical" evidence="12">
    <location>
        <begin position="536"/>
        <end position="556"/>
    </location>
</feature>
<feature type="transmembrane region" description="Helical" evidence="12">
    <location>
        <begin position="147"/>
        <end position="166"/>
    </location>
</feature>
<feature type="transmembrane region" description="Helical" evidence="12">
    <location>
        <begin position="43"/>
        <end position="61"/>
    </location>
</feature>
<feature type="transmembrane region" description="Helical" evidence="12">
    <location>
        <begin position="512"/>
        <end position="530"/>
    </location>
</feature>
<dbReference type="InterPro" id="IPR001734">
    <property type="entry name" value="Na/solute_symporter"/>
</dbReference>
<feature type="transmembrane region" description="Helical" evidence="12">
    <location>
        <begin position="116"/>
        <end position="141"/>
    </location>
</feature>
<dbReference type="PANTHER" id="PTHR42985:SF47">
    <property type="entry name" value="INTEGRAL MEMBRANE TRANSPORT PROTEIN"/>
    <property type="match status" value="1"/>
</dbReference>
<dbReference type="GO" id="GO:0006814">
    <property type="term" value="P:sodium ion transport"/>
    <property type="evidence" value="ECO:0007669"/>
    <property type="project" value="UniProtKB-KW"/>
</dbReference>
<name>A0AAE3XMQ0_9BACT</name>
<dbReference type="PANTHER" id="PTHR42985">
    <property type="entry name" value="SODIUM-COUPLED MONOCARBOXYLATE TRANSPORTER"/>
    <property type="match status" value="1"/>
</dbReference>
<dbReference type="PROSITE" id="PS50283">
    <property type="entry name" value="NA_SOLUT_SYMP_3"/>
    <property type="match status" value="1"/>
</dbReference>
<evidence type="ECO:0000313" key="14">
    <source>
        <dbReference type="Proteomes" id="UP001185092"/>
    </source>
</evidence>
<organism evidence="13 14">
    <name type="scientific">Aureibacter tunicatorum</name>
    <dbReference type="NCBI Taxonomy" id="866807"/>
    <lineage>
        <taxon>Bacteria</taxon>
        <taxon>Pseudomonadati</taxon>
        <taxon>Bacteroidota</taxon>
        <taxon>Cytophagia</taxon>
        <taxon>Cytophagales</taxon>
        <taxon>Persicobacteraceae</taxon>
        <taxon>Aureibacter</taxon>
    </lineage>
</organism>
<reference evidence="13" key="1">
    <citation type="submission" date="2023-07" db="EMBL/GenBank/DDBJ databases">
        <title>Genomic Encyclopedia of Type Strains, Phase IV (KMG-IV): sequencing the most valuable type-strain genomes for metagenomic binning, comparative biology and taxonomic classification.</title>
        <authorList>
            <person name="Goeker M."/>
        </authorList>
    </citation>
    <scope>NUCLEOTIDE SEQUENCE</scope>
    <source>
        <strain evidence="13">DSM 26174</strain>
    </source>
</reference>
<proteinExistence type="inferred from homology"/>
<evidence type="ECO:0000256" key="5">
    <source>
        <dbReference type="ARBA" id="ARBA00022692"/>
    </source>
</evidence>
<evidence type="ECO:0000256" key="9">
    <source>
        <dbReference type="ARBA" id="ARBA00023136"/>
    </source>
</evidence>
<comment type="caution">
    <text evidence="13">The sequence shown here is derived from an EMBL/GenBank/DDBJ whole genome shotgun (WGS) entry which is preliminary data.</text>
</comment>
<keyword evidence="6 12" id="KW-1133">Transmembrane helix</keyword>
<evidence type="ECO:0000256" key="10">
    <source>
        <dbReference type="ARBA" id="ARBA00023201"/>
    </source>
</evidence>
<dbReference type="GO" id="GO:0005886">
    <property type="term" value="C:plasma membrane"/>
    <property type="evidence" value="ECO:0007669"/>
    <property type="project" value="UniProtKB-SubCell"/>
</dbReference>
<evidence type="ECO:0000256" key="8">
    <source>
        <dbReference type="ARBA" id="ARBA00023065"/>
    </source>
</evidence>
<feature type="transmembrane region" description="Helical" evidence="12">
    <location>
        <begin position="6"/>
        <end position="22"/>
    </location>
</feature>
<evidence type="ECO:0000256" key="6">
    <source>
        <dbReference type="ARBA" id="ARBA00022989"/>
    </source>
</evidence>
<evidence type="ECO:0000256" key="12">
    <source>
        <dbReference type="SAM" id="Phobius"/>
    </source>
</evidence>
<feature type="transmembrane region" description="Helical" evidence="12">
    <location>
        <begin position="458"/>
        <end position="477"/>
    </location>
</feature>
<comment type="similarity">
    <text evidence="2 11">Belongs to the sodium:solute symporter (SSF) (TC 2.A.21) family.</text>
</comment>
<dbReference type="InterPro" id="IPR038377">
    <property type="entry name" value="Na/Glc_symporter_sf"/>
</dbReference>
<keyword evidence="3" id="KW-0813">Transport</keyword>
<dbReference type="RefSeq" id="WP_309938246.1">
    <property type="nucleotide sequence ID" value="NZ_AP025305.1"/>
</dbReference>
<evidence type="ECO:0000256" key="2">
    <source>
        <dbReference type="ARBA" id="ARBA00006434"/>
    </source>
</evidence>
<keyword evidence="10" id="KW-0739">Sodium transport</keyword>
<dbReference type="AlphaFoldDB" id="A0AAE3XMQ0"/>
<protein>
    <submittedName>
        <fullName evidence="13">Na+/proline symporter</fullName>
    </submittedName>
</protein>
<keyword evidence="14" id="KW-1185">Reference proteome</keyword>
<evidence type="ECO:0000256" key="11">
    <source>
        <dbReference type="RuleBase" id="RU362091"/>
    </source>
</evidence>
<feature type="transmembrane region" description="Helical" evidence="12">
    <location>
        <begin position="402"/>
        <end position="420"/>
    </location>
</feature>
<sequence length="560" mass="62700">MNQLDWIVLFSTLLGIVAYGTWKTYRQKNISKYLGAKEENWSTIGLSVMATQASAITFLSTPGLGFEEGLGFVQFYLGLPIAMIVLCATFLPVFYKLNVITAYEYLEQRFNPQTRTLTAFLFLIQRGLAAGITIYAPSIIISTAAGWDLNMTNFLVGILVIIYTVSGGTKAVSITQKWQMTVIFLGMFVAFFILLNHISDKMNMNEAMSIAGVLGKTKALNLDFDVNSKYTLWSGLTGGFFLALSYFGTDQSQVQRYLSGKSLRESRLGLLFNGVMKIPMQLFILLIGVMLFVFYQFEKPPIYFDQTAIENLRNNGYHEEVDQLQNQHHQLFETRKGKTENYLEALRSQESSKIEHAATELKKADESIMDVRQNAKKLLASADVEVRSKESDYVFISFVMKYLPNGIIGLLLAVILSAAMSSTASELNALGSTTTIDIYKRWFKEEASEDHYLKASKVITICWGMIALAFASFAHMVDNLIEAVNILGSLFYGTILGIFLVAFFLKRVTGKTIFISALISEILVLILHFTTDIGYLWFNFIGCAMVLTISSVLSFVTKKA</sequence>
<dbReference type="EMBL" id="JAVDQD010000002">
    <property type="protein sequence ID" value="MDR6238740.1"/>
    <property type="molecule type" value="Genomic_DNA"/>
</dbReference>
<feature type="transmembrane region" description="Helical" evidence="12">
    <location>
        <begin position="73"/>
        <end position="95"/>
    </location>
</feature>
<dbReference type="Gene3D" id="1.20.1730.10">
    <property type="entry name" value="Sodium/glucose cotransporter"/>
    <property type="match status" value="1"/>
</dbReference>
<dbReference type="Proteomes" id="UP001185092">
    <property type="component" value="Unassembled WGS sequence"/>
</dbReference>
<evidence type="ECO:0000256" key="7">
    <source>
        <dbReference type="ARBA" id="ARBA00023053"/>
    </source>
</evidence>
<keyword evidence="4" id="KW-1003">Cell membrane</keyword>
<keyword evidence="8" id="KW-0406">Ion transport</keyword>
<dbReference type="Pfam" id="PF00474">
    <property type="entry name" value="SSF"/>
    <property type="match status" value="2"/>
</dbReference>
<dbReference type="GO" id="GO:0015293">
    <property type="term" value="F:symporter activity"/>
    <property type="evidence" value="ECO:0007669"/>
    <property type="project" value="TreeGrafter"/>
</dbReference>
<dbReference type="CDD" id="cd11494">
    <property type="entry name" value="SLC5sbd_NIS-like_u2"/>
    <property type="match status" value="1"/>
</dbReference>
<comment type="subcellular location">
    <subcellularLocation>
        <location evidence="1">Cell membrane</location>
        <topology evidence="1">Multi-pass membrane protein</topology>
    </subcellularLocation>
</comment>
<accession>A0AAE3XMQ0</accession>
<keyword evidence="7" id="KW-0915">Sodium</keyword>
<feature type="transmembrane region" description="Helical" evidence="12">
    <location>
        <begin position="230"/>
        <end position="249"/>
    </location>
</feature>
<keyword evidence="9 12" id="KW-0472">Membrane</keyword>
<evidence type="ECO:0000256" key="1">
    <source>
        <dbReference type="ARBA" id="ARBA00004651"/>
    </source>
</evidence>
<evidence type="ECO:0000256" key="3">
    <source>
        <dbReference type="ARBA" id="ARBA00022448"/>
    </source>
</evidence>
<feature type="transmembrane region" description="Helical" evidence="12">
    <location>
        <begin position="178"/>
        <end position="198"/>
    </location>
</feature>
<gene>
    <name evidence="13" type="ORF">HNQ88_001777</name>
</gene>
<dbReference type="InterPro" id="IPR051163">
    <property type="entry name" value="Sodium:Solute_Symporter_SSF"/>
</dbReference>